<dbReference type="EMBL" id="JADNRY010000659">
    <property type="protein sequence ID" value="KAF9031021.1"/>
    <property type="molecule type" value="Genomic_DNA"/>
</dbReference>
<feature type="region of interest" description="Disordered" evidence="2">
    <location>
        <begin position="151"/>
        <end position="195"/>
    </location>
</feature>
<evidence type="ECO:0000256" key="1">
    <source>
        <dbReference type="SAM" id="Coils"/>
    </source>
</evidence>
<feature type="compositionally biased region" description="Basic and acidic residues" evidence="2">
    <location>
        <begin position="151"/>
        <end position="166"/>
    </location>
</feature>
<dbReference type="AlphaFoldDB" id="A0A9P5TVN0"/>
<keyword evidence="1" id="KW-0175">Coiled coil</keyword>
<organism evidence="3 4">
    <name type="scientific">Rhodocollybia butyracea</name>
    <dbReference type="NCBI Taxonomy" id="206335"/>
    <lineage>
        <taxon>Eukaryota</taxon>
        <taxon>Fungi</taxon>
        <taxon>Dikarya</taxon>
        <taxon>Basidiomycota</taxon>
        <taxon>Agaricomycotina</taxon>
        <taxon>Agaricomycetes</taxon>
        <taxon>Agaricomycetidae</taxon>
        <taxon>Agaricales</taxon>
        <taxon>Marasmiineae</taxon>
        <taxon>Omphalotaceae</taxon>
        <taxon>Rhodocollybia</taxon>
    </lineage>
</organism>
<gene>
    <name evidence="3" type="ORF">BDP27DRAFT_1436187</name>
</gene>
<dbReference type="Proteomes" id="UP000772434">
    <property type="component" value="Unassembled WGS sequence"/>
</dbReference>
<keyword evidence="4" id="KW-1185">Reference proteome</keyword>
<accession>A0A9P5TVN0</accession>
<sequence>MSETAHRLACFKIHGVEPYFILQHAGVFEAVRGEVKCSLCSIQDTITACTRPEDSLTCSLCHKRKKQCDFFTLLRFCAYAKLEGILVSEAVTRLRRAPKILDFPLELYKKALKALEARNSCPSELGQIMDEWEHLFPQADEDARRLRDFIAKDKAEDPSRRDDGVEKKRKHHKKTKKTKDHGRSRPLPVPTANDRHSPLRVLIPALPRVTIPTPPAPIPLSEPVPPIHVPNPSSTTDTLARMKRSASVDPDSSRRVCPHLEDALPLAPNCAPVDMSRMIPHVPLPSQDPAAQFHSRGFNLDQQTFVVDFVANHRSTVQELQEERDQVMRYRLEQNQLQEQLAEMTSRSAGFEAEAHVERTRAELLAVQLKESASSSAIVQKEFLKSRERTKELEKQLSQRPHIETDFEDILHLEEENRRLCVSKNSLWDDLKRAEGSFAAIQNGRDELIRRNDRIVEASCRVQWGKEAAESHLCEAWYEMKLLGNMLKSSASSSNESLGRRLQSNRELLVLERNIALKYALMLRQLDLPRFVNRFQQRVAEPLFRVYNLLHVSSNPAVAESPLFVEANAALSDAVPSITNEACRSQLALCMVLEEFDLQYPHVRRLLQRSTSTDLDEIEEDELEDEDASNEATVAEDGTLTDILDLDVSVVVDDGSAVETMGSVGNNAKLEPSVSSPSSFLPDPKNPLFLPSSEPSSTGSAILELP</sequence>
<evidence type="ECO:0000313" key="3">
    <source>
        <dbReference type="EMBL" id="KAF9031021.1"/>
    </source>
</evidence>
<protein>
    <submittedName>
        <fullName evidence="3">Uncharacterized protein</fullName>
    </submittedName>
</protein>
<comment type="caution">
    <text evidence="3">The sequence shown here is derived from an EMBL/GenBank/DDBJ whole genome shotgun (WGS) entry which is preliminary data.</text>
</comment>
<feature type="region of interest" description="Disordered" evidence="2">
    <location>
        <begin position="660"/>
        <end position="706"/>
    </location>
</feature>
<evidence type="ECO:0000256" key="2">
    <source>
        <dbReference type="SAM" id="MobiDB-lite"/>
    </source>
</evidence>
<evidence type="ECO:0000313" key="4">
    <source>
        <dbReference type="Proteomes" id="UP000772434"/>
    </source>
</evidence>
<proteinExistence type="predicted"/>
<feature type="compositionally biased region" description="Basic residues" evidence="2">
    <location>
        <begin position="167"/>
        <end position="184"/>
    </location>
</feature>
<name>A0A9P5TVN0_9AGAR</name>
<reference evidence="3" key="1">
    <citation type="submission" date="2020-11" db="EMBL/GenBank/DDBJ databases">
        <authorList>
            <consortium name="DOE Joint Genome Institute"/>
            <person name="Ahrendt S."/>
            <person name="Riley R."/>
            <person name="Andreopoulos W."/>
            <person name="Labutti K."/>
            <person name="Pangilinan J."/>
            <person name="Ruiz-Duenas F.J."/>
            <person name="Barrasa J.M."/>
            <person name="Sanchez-Garcia M."/>
            <person name="Camarero S."/>
            <person name="Miyauchi S."/>
            <person name="Serrano A."/>
            <person name="Linde D."/>
            <person name="Babiker R."/>
            <person name="Drula E."/>
            <person name="Ayuso-Fernandez I."/>
            <person name="Pacheco R."/>
            <person name="Padilla G."/>
            <person name="Ferreira P."/>
            <person name="Barriuso J."/>
            <person name="Kellner H."/>
            <person name="Castanera R."/>
            <person name="Alfaro M."/>
            <person name="Ramirez L."/>
            <person name="Pisabarro A.G."/>
            <person name="Kuo A."/>
            <person name="Tritt A."/>
            <person name="Lipzen A."/>
            <person name="He G."/>
            <person name="Yan M."/>
            <person name="Ng V."/>
            <person name="Cullen D."/>
            <person name="Martin F."/>
            <person name="Rosso M.-N."/>
            <person name="Henrissat B."/>
            <person name="Hibbett D."/>
            <person name="Martinez A.T."/>
            <person name="Grigoriev I.V."/>
        </authorList>
    </citation>
    <scope>NUCLEOTIDE SEQUENCE</scope>
    <source>
        <strain evidence="3">AH 40177</strain>
    </source>
</reference>
<feature type="region of interest" description="Disordered" evidence="2">
    <location>
        <begin position="221"/>
        <end position="254"/>
    </location>
</feature>
<feature type="coiled-coil region" evidence="1">
    <location>
        <begin position="320"/>
        <end position="354"/>
    </location>
</feature>